<evidence type="ECO:0000313" key="4">
    <source>
        <dbReference type="Proteomes" id="UP000284451"/>
    </source>
</evidence>
<comment type="caution">
    <text evidence="3">The sequence shown here is derived from an EMBL/GenBank/DDBJ whole genome shotgun (WGS) entry which is preliminary data.</text>
</comment>
<dbReference type="GO" id="GO:0003723">
    <property type="term" value="F:RNA binding"/>
    <property type="evidence" value="ECO:0007669"/>
    <property type="project" value="InterPro"/>
</dbReference>
<organism evidence="3 4">
    <name type="scientific">Paenirhodobacter populi</name>
    <dbReference type="NCBI Taxonomy" id="2306993"/>
    <lineage>
        <taxon>Bacteria</taxon>
        <taxon>Pseudomonadati</taxon>
        <taxon>Pseudomonadota</taxon>
        <taxon>Alphaproteobacteria</taxon>
        <taxon>Rhodobacterales</taxon>
        <taxon>Rhodobacter group</taxon>
        <taxon>Paenirhodobacter</taxon>
    </lineage>
</organism>
<dbReference type="InterPro" id="IPR011006">
    <property type="entry name" value="CheY-like_superfamily"/>
</dbReference>
<sequence length="214" mass="23338">MKPLRIAQNFRGRCARILTGDKRAAEILALSLHRLGAETIPMPLVGAGQMVTLPDDLSPATDIVFLDGDLSLPPVWPKQGEGAPCPVVGLVGSEAPSRLRALFQLGAGAFMAKPISAGVVFSSMFLAVNMHNRNAVLQQEVGDLRARRRDRVHVIRAVAHLARIDGITEDDAYAALRREAMRNRVSIEEYCRSLAQTDPQDKGPPAESNKKWRA</sequence>
<dbReference type="Gene3D" id="1.10.10.10">
    <property type="entry name" value="Winged helix-like DNA-binding domain superfamily/Winged helix DNA-binding domain"/>
    <property type="match status" value="1"/>
</dbReference>
<gene>
    <name evidence="3" type="ORF">D2T29_20105</name>
</gene>
<dbReference type="RefSeq" id="WP_128233878.1">
    <property type="nucleotide sequence ID" value="NZ_SAUY01000040.1"/>
</dbReference>
<dbReference type="SMART" id="SM01012">
    <property type="entry name" value="ANTAR"/>
    <property type="match status" value="1"/>
</dbReference>
<proteinExistence type="predicted"/>
<dbReference type="EMBL" id="SAUY01000040">
    <property type="protein sequence ID" value="RWR26668.1"/>
    <property type="molecule type" value="Genomic_DNA"/>
</dbReference>
<reference evidence="3 4" key="1">
    <citation type="submission" date="2019-01" db="EMBL/GenBank/DDBJ databases">
        <title>Sinorhodobacter populi sp. nov. isolated from the symptomatic bark tissue of Populus euramericana canker.</title>
        <authorList>
            <person name="Xu G."/>
        </authorList>
    </citation>
    <scope>NUCLEOTIDE SEQUENCE [LARGE SCALE GENOMIC DNA]</scope>
    <source>
        <strain evidence="3 4">07D10-4-3</strain>
    </source>
</reference>
<accession>A0A443K1N9</accession>
<reference evidence="3 4" key="2">
    <citation type="submission" date="2019-01" db="EMBL/GenBank/DDBJ databases">
        <authorList>
            <person name="Li Y."/>
        </authorList>
    </citation>
    <scope>NUCLEOTIDE SEQUENCE [LARGE SCALE GENOMIC DNA]</scope>
    <source>
        <strain evidence="3 4">07D10-4-3</strain>
    </source>
</reference>
<dbReference type="SUPFAM" id="SSF52172">
    <property type="entry name" value="CheY-like"/>
    <property type="match status" value="1"/>
</dbReference>
<evidence type="ECO:0000313" key="3">
    <source>
        <dbReference type="EMBL" id="RWR26668.1"/>
    </source>
</evidence>
<dbReference type="PROSITE" id="PS50921">
    <property type="entry name" value="ANTAR"/>
    <property type="match status" value="1"/>
</dbReference>
<feature type="domain" description="ANTAR" evidence="2">
    <location>
        <begin position="134"/>
        <end position="195"/>
    </location>
</feature>
<evidence type="ECO:0000256" key="1">
    <source>
        <dbReference type="SAM" id="MobiDB-lite"/>
    </source>
</evidence>
<feature type="region of interest" description="Disordered" evidence="1">
    <location>
        <begin position="194"/>
        <end position="214"/>
    </location>
</feature>
<dbReference type="InterPro" id="IPR005561">
    <property type="entry name" value="ANTAR"/>
</dbReference>
<evidence type="ECO:0000259" key="2">
    <source>
        <dbReference type="PROSITE" id="PS50921"/>
    </source>
</evidence>
<protein>
    <submittedName>
        <fullName evidence="3">ANTAR domain-containing protein</fullName>
    </submittedName>
</protein>
<dbReference type="Proteomes" id="UP000284451">
    <property type="component" value="Unassembled WGS sequence"/>
</dbReference>
<dbReference type="Pfam" id="PF03861">
    <property type="entry name" value="ANTAR"/>
    <property type="match status" value="1"/>
</dbReference>
<dbReference type="Gene3D" id="3.40.50.2300">
    <property type="match status" value="1"/>
</dbReference>
<dbReference type="AlphaFoldDB" id="A0A443K1N9"/>
<dbReference type="InterPro" id="IPR036388">
    <property type="entry name" value="WH-like_DNA-bd_sf"/>
</dbReference>
<name>A0A443K1N9_9RHOB</name>